<feature type="domain" description="Polypeptide-transport-associated ShlB-type" evidence="6">
    <location>
        <begin position="76"/>
        <end position="147"/>
    </location>
</feature>
<dbReference type="PANTHER" id="PTHR34597">
    <property type="entry name" value="SLR1661 PROTEIN"/>
    <property type="match status" value="1"/>
</dbReference>
<feature type="compositionally biased region" description="Low complexity" evidence="4">
    <location>
        <begin position="37"/>
        <end position="51"/>
    </location>
</feature>
<evidence type="ECO:0000256" key="1">
    <source>
        <dbReference type="ARBA" id="ARBA00022452"/>
    </source>
</evidence>
<feature type="compositionally biased region" description="Polar residues" evidence="4">
    <location>
        <begin position="27"/>
        <end position="36"/>
    </location>
</feature>
<dbReference type="GO" id="GO:0008320">
    <property type="term" value="F:protein transmembrane transporter activity"/>
    <property type="evidence" value="ECO:0007669"/>
    <property type="project" value="TreeGrafter"/>
</dbReference>
<keyword evidence="1" id="KW-0472">Membrane</keyword>
<dbReference type="InterPro" id="IPR005565">
    <property type="entry name" value="Hemolysn_activator_HlyB_C"/>
</dbReference>
<dbReference type="Gene3D" id="2.40.160.50">
    <property type="entry name" value="membrane protein fhac: a member of the omp85/tpsb transporter family"/>
    <property type="match status" value="1"/>
</dbReference>
<reference evidence="7" key="1">
    <citation type="submission" date="2019-10" db="EMBL/GenBank/DDBJ databases">
        <authorList>
            <person name="Ashton P.M."/>
            <person name="Dallman T."/>
            <person name="Nair S."/>
            <person name="De Pinna E."/>
            <person name="Peters T."/>
            <person name="Grant K."/>
        </authorList>
    </citation>
    <scope>NUCLEOTIDE SEQUENCE</scope>
    <source>
        <strain evidence="7">821064</strain>
    </source>
</reference>
<evidence type="ECO:0000256" key="2">
    <source>
        <dbReference type="ARBA" id="ARBA00022692"/>
    </source>
</evidence>
<keyword evidence="1" id="KW-1134">Transmembrane beta strand</keyword>
<dbReference type="Pfam" id="PF03865">
    <property type="entry name" value="ShlB"/>
    <property type="match status" value="1"/>
</dbReference>
<protein>
    <submittedName>
        <fullName evidence="7">ShlB/FhaC/HecB family hemolysin secretion/activation protein</fullName>
    </submittedName>
</protein>
<dbReference type="InterPro" id="IPR051544">
    <property type="entry name" value="TPS_OM_transporter"/>
</dbReference>
<comment type="caution">
    <text evidence="7">The sequence shown here is derived from an EMBL/GenBank/DDBJ whole genome shotgun (WGS) entry which is preliminary data.</text>
</comment>
<evidence type="ECO:0000259" key="6">
    <source>
        <dbReference type="Pfam" id="PF08479"/>
    </source>
</evidence>
<keyword evidence="2" id="KW-0812">Transmembrane</keyword>
<dbReference type="Gene3D" id="3.10.20.310">
    <property type="entry name" value="membrane protein fhac"/>
    <property type="match status" value="1"/>
</dbReference>
<feature type="domain" description="Haemolysin activator HlyB C-terminal" evidence="5">
    <location>
        <begin position="210"/>
        <end position="522"/>
    </location>
</feature>
<feature type="region of interest" description="Disordered" evidence="4">
    <location>
        <begin position="25"/>
        <end position="63"/>
    </location>
</feature>
<keyword evidence="3" id="KW-0998">Cell outer membrane</keyword>
<dbReference type="PANTHER" id="PTHR34597:SF1">
    <property type="entry name" value="HEME_HEMOPEXIN TRANSPORTER PROTEIN HUXB"/>
    <property type="match status" value="1"/>
</dbReference>
<name>A0A3Z0PIQ3_SALET</name>
<dbReference type="Pfam" id="PF08479">
    <property type="entry name" value="POTRA_2"/>
    <property type="match status" value="1"/>
</dbReference>
<dbReference type="AlphaFoldDB" id="A0A3Z0PIQ3"/>
<sequence>MVLLGAGMCSSGAKAAFLTPPTGAGQLGNQLRQQAESAPAAPVAPSLSLPSGDRGQARAPAGNARVTVKQVSFTGEVTVPGVRGVTEPALQKVVSPWLNRPLSFADLQTMTEAVTQYYRDRGVLLARAVLPPQTIKDGLLTVRVIPGKYDRGVLHNSSRLRDSQAERMVNATAPAGKVVKKAGLERLALLMSEVPGVEAQVSLQSGSVPGTSAPDITLKPGKRFGGYVGLDNQGDPTTGRSRVMAGVYANGLLGYGDQLRVDLLDAYEKSDLFNGSLDYSLLAGGYGTRVGVNYSHLNYHYTFLGEGYNGYSDNWGLYVTHPWIRTARARVDVRADFGQQFLTDKYPASVFMGVGEEGRKRATLGSLTLSGSVAGVPGGITGFRVQGTAGSLDYRNELSRLINFSDELGSAGQFARLNWGLSHDQQVWGPFSVYAGVNGQLANHNLDSSQKFLLGGPGAVRAYDIGTGSVDNGTVATGEVRWQHAIPQTRWTAWAGTAPSVTVAAFYDQGWGEQYAENRNQNGGGKITPDNHVNLAGAGLYTTVADAGNYALTLTWAHRTGDADPVSGLADRDRFWVSAVKSF</sequence>
<evidence type="ECO:0000313" key="7">
    <source>
        <dbReference type="EMBL" id="EDH1148671.1"/>
    </source>
</evidence>
<dbReference type="GO" id="GO:0098046">
    <property type="term" value="C:type V protein secretion system complex"/>
    <property type="evidence" value="ECO:0007669"/>
    <property type="project" value="TreeGrafter"/>
</dbReference>
<evidence type="ECO:0000256" key="3">
    <source>
        <dbReference type="ARBA" id="ARBA00023237"/>
    </source>
</evidence>
<gene>
    <name evidence="7" type="ORF">GCY10_23750</name>
</gene>
<dbReference type="GO" id="GO:0046819">
    <property type="term" value="P:protein secretion by the type V secretion system"/>
    <property type="evidence" value="ECO:0007669"/>
    <property type="project" value="TreeGrafter"/>
</dbReference>
<evidence type="ECO:0000259" key="5">
    <source>
        <dbReference type="Pfam" id="PF03865"/>
    </source>
</evidence>
<organism evidence="7">
    <name type="scientific">Salmonella enterica I</name>
    <dbReference type="NCBI Taxonomy" id="59201"/>
    <lineage>
        <taxon>Bacteria</taxon>
        <taxon>Pseudomonadati</taxon>
        <taxon>Pseudomonadota</taxon>
        <taxon>Gammaproteobacteria</taxon>
        <taxon>Enterobacterales</taxon>
        <taxon>Enterobacteriaceae</taxon>
        <taxon>Salmonella</taxon>
    </lineage>
</organism>
<evidence type="ECO:0000256" key="4">
    <source>
        <dbReference type="SAM" id="MobiDB-lite"/>
    </source>
</evidence>
<dbReference type="InterPro" id="IPR013686">
    <property type="entry name" value="Polypept-transport_assoc_ShlB"/>
</dbReference>
<dbReference type="EMBL" id="AAMGLJ010000037">
    <property type="protein sequence ID" value="EDH1148671.1"/>
    <property type="molecule type" value="Genomic_DNA"/>
</dbReference>
<proteinExistence type="predicted"/>
<accession>A0A3Z0PIQ3</accession>